<sequence>MKKSTLSMAILGALAFVGATLVNVAPAYAAAGPYYVSPSGNDANAGTLAAPFKTIERARDVVATVNAGMTSSIEVYLRGGEYVLGSTITFGPADSGQNGHRITYAAYQDEKPVVSGGTRLSGWTRIAGPLDIWKASVPPGFQTRDVYVNGARAQITGTVNGLQADANQGSSLGSGDPFAGGEWQQTDAGYIVHDTRPQSWGAGVEFVWSGIGANTVNGWAEPRCRVASVAPKSGAAGWSVITMAQPCYANVTTQKNEPAFAVREPSRIEGMFFNDDFRTQMSPGQWMYSPPDQGIFYYPHAWEDMSSIDAVAGRLETLVKFNGTPTSPVHDLSFEGITFKNTTWLAPNDPNGFAETQANVYQVGSSCTALTCEMRTPVGALELKSTTDVDLGGLTIANIGSTAVRMWDGAHSNSLSHSSITDSGANCVAIGHVIKNNPATEAERDRGNTISYNTLDGCAVRYRGGVGIFAGYVADTTILNNEIKNTSYSGISLGWGWGVRPSYLNNNRIHGNNVHDTMLAAPAGLIDGGGIYLNGETATGAGAPGDRNKITNNWVHNQGRSIAAIYLDSGASRFDITGNVVERSDGVYWYNLGGTYNALWDNWTDTQSSRVANGSGTNTIGSNVTGITSWPAGAEAVKAAAGP</sequence>
<gene>
    <name evidence="3" type="ORF">MTP13_05070</name>
</gene>
<feature type="chain" id="PRO_5045110270" evidence="1">
    <location>
        <begin position="30"/>
        <end position="643"/>
    </location>
</feature>
<dbReference type="EMBL" id="CP094533">
    <property type="protein sequence ID" value="UOE27157.1"/>
    <property type="molecule type" value="Genomic_DNA"/>
</dbReference>
<dbReference type="InterPro" id="IPR012334">
    <property type="entry name" value="Pectin_lyas_fold"/>
</dbReference>
<evidence type="ECO:0000313" key="3">
    <source>
        <dbReference type="EMBL" id="UOE27157.1"/>
    </source>
</evidence>
<dbReference type="PANTHER" id="PTHR36453:SF1">
    <property type="entry name" value="RIGHT HANDED BETA HELIX DOMAIN-CONTAINING PROTEIN"/>
    <property type="match status" value="1"/>
</dbReference>
<evidence type="ECO:0000313" key="4">
    <source>
        <dbReference type="Proteomes" id="UP000831304"/>
    </source>
</evidence>
<dbReference type="InterPro" id="IPR011050">
    <property type="entry name" value="Pectin_lyase_fold/virulence"/>
</dbReference>
<protein>
    <submittedName>
        <fullName evidence="3">Right-handed parallel beta-helix repeat-containing protein</fullName>
    </submittedName>
</protein>
<feature type="domain" description="Right handed beta helix" evidence="2">
    <location>
        <begin position="394"/>
        <end position="580"/>
    </location>
</feature>
<dbReference type="SMART" id="SM00710">
    <property type="entry name" value="PbH1"/>
    <property type="match status" value="6"/>
</dbReference>
<feature type="signal peptide" evidence="1">
    <location>
        <begin position="1"/>
        <end position="29"/>
    </location>
</feature>
<evidence type="ECO:0000256" key="1">
    <source>
        <dbReference type="SAM" id="SignalP"/>
    </source>
</evidence>
<dbReference type="Gene3D" id="2.160.20.10">
    <property type="entry name" value="Single-stranded right-handed beta-helix, Pectin lyase-like"/>
    <property type="match status" value="2"/>
</dbReference>
<reference evidence="3 4" key="1">
    <citation type="submission" date="2022-03" db="EMBL/GenBank/DDBJ databases">
        <title>Agromyces sp. isolated from the gut of P. brevitarsis seulensis larvae.</title>
        <authorList>
            <person name="Won M."/>
            <person name="Kwon S.-W."/>
        </authorList>
    </citation>
    <scope>NUCLEOTIDE SEQUENCE [LARGE SCALE GENOMIC DNA]</scope>
    <source>
        <strain evidence="3 4">KACC 16215</strain>
    </source>
</reference>
<dbReference type="InterPro" id="IPR039448">
    <property type="entry name" value="Beta_helix"/>
</dbReference>
<dbReference type="Proteomes" id="UP000831304">
    <property type="component" value="Chromosome"/>
</dbReference>
<name>A0ABY4AXM0_9MICO</name>
<dbReference type="PANTHER" id="PTHR36453">
    <property type="entry name" value="SECRETED PROTEIN-RELATED"/>
    <property type="match status" value="1"/>
</dbReference>
<proteinExistence type="predicted"/>
<keyword evidence="4" id="KW-1185">Reference proteome</keyword>
<dbReference type="InterPro" id="IPR006626">
    <property type="entry name" value="PbH1"/>
</dbReference>
<dbReference type="Pfam" id="PF13229">
    <property type="entry name" value="Beta_helix"/>
    <property type="match status" value="1"/>
</dbReference>
<accession>A0ABY4AXM0</accession>
<organism evidence="3 4">
    <name type="scientific">Agromyces soli</name>
    <dbReference type="NCBI Taxonomy" id="659012"/>
    <lineage>
        <taxon>Bacteria</taxon>
        <taxon>Bacillati</taxon>
        <taxon>Actinomycetota</taxon>
        <taxon>Actinomycetes</taxon>
        <taxon>Micrococcales</taxon>
        <taxon>Microbacteriaceae</taxon>
        <taxon>Agromyces</taxon>
    </lineage>
</organism>
<dbReference type="SUPFAM" id="SSF51126">
    <property type="entry name" value="Pectin lyase-like"/>
    <property type="match status" value="1"/>
</dbReference>
<evidence type="ECO:0000259" key="2">
    <source>
        <dbReference type="Pfam" id="PF13229"/>
    </source>
</evidence>
<dbReference type="RefSeq" id="WP_243570003.1">
    <property type="nucleotide sequence ID" value="NZ_BAAARD010000002.1"/>
</dbReference>
<keyword evidence="1" id="KW-0732">Signal</keyword>